<dbReference type="Gramene" id="mRNA:HanXRQr2_Chr04g0163431">
    <property type="protein sequence ID" value="mRNA:HanXRQr2_Chr04g0163431"/>
    <property type="gene ID" value="HanXRQr2_Chr04g0163431"/>
</dbReference>
<feature type="transmembrane region" description="Helical" evidence="9">
    <location>
        <begin position="305"/>
        <end position="323"/>
    </location>
</feature>
<keyword evidence="7 8" id="KW-0568">Pathogenesis-related protein</keyword>
<dbReference type="GO" id="GO:0005516">
    <property type="term" value="F:calmodulin binding"/>
    <property type="evidence" value="ECO:0007669"/>
    <property type="project" value="UniProtKB-KW"/>
</dbReference>
<evidence type="ECO:0000313" key="12">
    <source>
        <dbReference type="Proteomes" id="UP000215914"/>
    </source>
</evidence>
<keyword evidence="5 8" id="KW-1133">Transmembrane helix</keyword>
<reference evidence="11" key="2">
    <citation type="submission" date="2017-02" db="EMBL/GenBank/DDBJ databases">
        <title>Sunflower complete genome.</title>
        <authorList>
            <person name="Langlade N."/>
            <person name="Munos S."/>
        </authorList>
    </citation>
    <scope>NUCLEOTIDE SEQUENCE [LARGE SCALE GENOMIC DNA]</scope>
    <source>
        <tissue evidence="11">Leaves</tissue>
    </source>
</reference>
<protein>
    <recommendedName>
        <fullName evidence="8">MLO-like protein</fullName>
    </recommendedName>
</protein>
<dbReference type="PANTHER" id="PTHR31942">
    <property type="entry name" value="MLO-LIKE PROTEIN 1"/>
    <property type="match status" value="1"/>
</dbReference>
<comment type="subcellular location">
    <subcellularLocation>
        <location evidence="1 8">Membrane</location>
        <topology evidence="1 8">Multi-pass membrane protein</topology>
    </subcellularLocation>
</comment>
<gene>
    <name evidence="11" type="primary">MLO13</name>
    <name evidence="8" type="synonym">MLO</name>
    <name evidence="11" type="ORF">HannXRQ_Chr04g0118741</name>
    <name evidence="10" type="ORF">HanXRQr2_Chr04g0163431</name>
</gene>
<evidence type="ECO:0000256" key="9">
    <source>
        <dbReference type="SAM" id="Phobius"/>
    </source>
</evidence>
<evidence type="ECO:0000256" key="3">
    <source>
        <dbReference type="ARBA" id="ARBA00022692"/>
    </source>
</evidence>
<dbReference type="OrthoDB" id="1388414at2759"/>
<evidence type="ECO:0000256" key="4">
    <source>
        <dbReference type="ARBA" id="ARBA00022821"/>
    </source>
</evidence>
<dbReference type="EMBL" id="CM007893">
    <property type="protein sequence ID" value="OTG29116.1"/>
    <property type="molecule type" value="Genomic_DNA"/>
</dbReference>
<keyword evidence="12" id="KW-1185">Reference proteome</keyword>
<dbReference type="GO" id="GO:0016020">
    <property type="term" value="C:membrane"/>
    <property type="evidence" value="ECO:0007669"/>
    <property type="project" value="UniProtKB-SubCell"/>
</dbReference>
<reference evidence="10" key="3">
    <citation type="submission" date="2020-06" db="EMBL/GenBank/DDBJ databases">
        <title>Helianthus annuus Genome sequencing and assembly Release 2.</title>
        <authorList>
            <person name="Gouzy J."/>
            <person name="Langlade N."/>
            <person name="Munos S."/>
        </authorList>
    </citation>
    <scope>NUCLEOTIDE SEQUENCE</scope>
    <source>
        <tissue evidence="10">Leaves</tissue>
    </source>
</reference>
<sequence length="496" mass="57289">MAEAIESRSLEYTPTWVVAVVCSIMVLISLLAERGLHHLGKMLKRKGQDALYEALQKLQEELMLLGFISLLLTVSQRMISKICIPTHLANYMLPCKLKEATPSTTEHLNFSYGRHLLSEDPGVQICAHKGKVPLVSLEGLHQLHIFIFVLAVVHVIFCATTMVLGVAKIKEWKRWEDSLKVPEGQARTSHFHLPHLPHHHHQHHLHHTQFFTQQRLIGHYRKLPVLRWIVSFFKQFYGSVTKADYIALRSGFIKEHCPGNPNFDFYKYMLRTLEYDFKRIVGISWYLWLFVVIFLLLNISGWYTYFWLSFLPLILLLLVGAHLEHIITRLARDVVEKSEEAVKPSDDHFWCNSPKVIIYLIHFILFQNSFEIGFFFWVWTTYGFDSCVMEKVGYIVTKLVLGAIVQVLCSYSTLPLYAIVSQMGSMFKPSVFNQFSLNLIGEWVGDRGRPDSKSSTRSHTDRLQIQPQVNDEITIDEGITTSVLELSNTHHLPEQV</sequence>
<keyword evidence="3 8" id="KW-0812">Transmembrane</keyword>
<dbReference type="GO" id="GO:0006952">
    <property type="term" value="P:defense response"/>
    <property type="evidence" value="ECO:0007669"/>
    <property type="project" value="UniProtKB-KW"/>
</dbReference>
<evidence type="ECO:0000256" key="6">
    <source>
        <dbReference type="ARBA" id="ARBA00023136"/>
    </source>
</evidence>
<dbReference type="PANTHER" id="PTHR31942:SF54">
    <property type="entry name" value="MLO-LIKE PROTEIN 13"/>
    <property type="match status" value="1"/>
</dbReference>
<name>A0A251V1Y4_HELAN</name>
<proteinExistence type="inferred from homology"/>
<evidence type="ECO:0000313" key="10">
    <source>
        <dbReference type="EMBL" id="KAF5809945.1"/>
    </source>
</evidence>
<evidence type="ECO:0000256" key="8">
    <source>
        <dbReference type="RuleBase" id="RU280816"/>
    </source>
</evidence>
<evidence type="ECO:0000256" key="2">
    <source>
        <dbReference type="ARBA" id="ARBA00006574"/>
    </source>
</evidence>
<evidence type="ECO:0000313" key="11">
    <source>
        <dbReference type="EMBL" id="OTG29116.1"/>
    </source>
</evidence>
<feature type="transmembrane region" description="Helical" evidence="9">
    <location>
        <begin position="356"/>
        <end position="379"/>
    </location>
</feature>
<evidence type="ECO:0000256" key="1">
    <source>
        <dbReference type="ARBA" id="ARBA00004141"/>
    </source>
</evidence>
<feature type="transmembrane region" description="Helical" evidence="9">
    <location>
        <begin position="399"/>
        <end position="420"/>
    </location>
</feature>
<dbReference type="FunCoup" id="A0A251V1Y4">
    <property type="interactions" value="49"/>
</dbReference>
<feature type="transmembrane region" description="Helical" evidence="9">
    <location>
        <begin position="16"/>
        <end position="36"/>
    </location>
</feature>
<dbReference type="Pfam" id="PF03094">
    <property type="entry name" value="Mlo"/>
    <property type="match status" value="1"/>
</dbReference>
<evidence type="ECO:0000256" key="5">
    <source>
        <dbReference type="ARBA" id="ARBA00022989"/>
    </source>
</evidence>
<feature type="transmembrane region" description="Helical" evidence="9">
    <location>
        <begin position="143"/>
        <end position="167"/>
    </location>
</feature>
<dbReference type="STRING" id="4232.A0A251V1Y4"/>
<comment type="function">
    <text evidence="8">May be involved in modulation of pathogen defense and leaf cell death.</text>
</comment>
<evidence type="ECO:0000256" key="7">
    <source>
        <dbReference type="ARBA" id="ARBA00023265"/>
    </source>
</evidence>
<keyword evidence="4 8" id="KW-0611">Plant defense</keyword>
<organism evidence="11 12">
    <name type="scientific">Helianthus annuus</name>
    <name type="common">Common sunflower</name>
    <dbReference type="NCBI Taxonomy" id="4232"/>
    <lineage>
        <taxon>Eukaryota</taxon>
        <taxon>Viridiplantae</taxon>
        <taxon>Streptophyta</taxon>
        <taxon>Embryophyta</taxon>
        <taxon>Tracheophyta</taxon>
        <taxon>Spermatophyta</taxon>
        <taxon>Magnoliopsida</taxon>
        <taxon>eudicotyledons</taxon>
        <taxon>Gunneridae</taxon>
        <taxon>Pentapetalae</taxon>
        <taxon>asterids</taxon>
        <taxon>campanulids</taxon>
        <taxon>Asterales</taxon>
        <taxon>Asteraceae</taxon>
        <taxon>Asteroideae</taxon>
        <taxon>Heliantheae alliance</taxon>
        <taxon>Heliantheae</taxon>
        <taxon>Helianthus</taxon>
    </lineage>
</organism>
<comment type="domain">
    <text evidence="8">The C-terminus contains a calmodulin-binding domain, which binds calmodulin in a calcium-dependent fashion.</text>
</comment>
<reference evidence="10 12" key="1">
    <citation type="journal article" date="2017" name="Nature">
        <title>The sunflower genome provides insights into oil metabolism, flowering and Asterid evolution.</title>
        <authorList>
            <person name="Badouin H."/>
            <person name="Gouzy J."/>
            <person name="Grassa C.J."/>
            <person name="Murat F."/>
            <person name="Staton S.E."/>
            <person name="Cottret L."/>
            <person name="Lelandais-Briere C."/>
            <person name="Owens G.L."/>
            <person name="Carrere S."/>
            <person name="Mayjonade B."/>
            <person name="Legrand L."/>
            <person name="Gill N."/>
            <person name="Kane N.C."/>
            <person name="Bowers J.E."/>
            <person name="Hubner S."/>
            <person name="Bellec A."/>
            <person name="Berard A."/>
            <person name="Berges H."/>
            <person name="Blanchet N."/>
            <person name="Boniface M.C."/>
            <person name="Brunel D."/>
            <person name="Catrice O."/>
            <person name="Chaidir N."/>
            <person name="Claudel C."/>
            <person name="Donnadieu C."/>
            <person name="Faraut T."/>
            <person name="Fievet G."/>
            <person name="Helmstetter N."/>
            <person name="King M."/>
            <person name="Knapp S.J."/>
            <person name="Lai Z."/>
            <person name="Le Paslier M.C."/>
            <person name="Lippi Y."/>
            <person name="Lorenzon L."/>
            <person name="Mandel J.R."/>
            <person name="Marage G."/>
            <person name="Marchand G."/>
            <person name="Marquand E."/>
            <person name="Bret-Mestries E."/>
            <person name="Morien E."/>
            <person name="Nambeesan S."/>
            <person name="Nguyen T."/>
            <person name="Pegot-Espagnet P."/>
            <person name="Pouilly N."/>
            <person name="Raftis F."/>
            <person name="Sallet E."/>
            <person name="Schiex T."/>
            <person name="Thomas J."/>
            <person name="Vandecasteele C."/>
            <person name="Vares D."/>
            <person name="Vear F."/>
            <person name="Vautrin S."/>
            <person name="Crespi M."/>
            <person name="Mangin B."/>
            <person name="Burke J.M."/>
            <person name="Salse J."/>
            <person name="Munos S."/>
            <person name="Vincourt P."/>
            <person name="Rieseberg L.H."/>
            <person name="Langlade N.B."/>
        </authorList>
    </citation>
    <scope>NUCLEOTIDE SEQUENCE [LARGE SCALE GENOMIC DNA]</scope>
    <source>
        <strain evidence="12">cv. SF193</strain>
        <tissue evidence="10">Leaves</tissue>
    </source>
</reference>
<dbReference type="Proteomes" id="UP000215914">
    <property type="component" value="Chromosome 4"/>
</dbReference>
<comment type="similarity">
    <text evidence="2 8">Belongs to the MLO family.</text>
</comment>
<keyword evidence="8" id="KW-0112">Calmodulin-binding</keyword>
<feature type="transmembrane region" description="Helical" evidence="9">
    <location>
        <begin position="62"/>
        <end position="79"/>
    </location>
</feature>
<feature type="transmembrane region" description="Helical" evidence="9">
    <location>
        <begin position="280"/>
        <end position="299"/>
    </location>
</feature>
<dbReference type="OMA" id="ANYMLPC"/>
<dbReference type="InterPro" id="IPR004326">
    <property type="entry name" value="Mlo"/>
</dbReference>
<accession>A0A251V1Y4</accession>
<dbReference type="AlphaFoldDB" id="A0A251V1Y4"/>
<keyword evidence="6 8" id="KW-0472">Membrane</keyword>
<dbReference type="EMBL" id="MNCJ02000319">
    <property type="protein sequence ID" value="KAF5809945.1"/>
    <property type="molecule type" value="Genomic_DNA"/>
</dbReference>
<dbReference type="InParanoid" id="A0A251V1Y4"/>